<dbReference type="Proteomes" id="UP000287173">
    <property type="component" value="Unassembled WGS sequence"/>
</dbReference>
<dbReference type="AlphaFoldDB" id="A0A430UN36"/>
<feature type="non-terminal residue" evidence="1">
    <location>
        <position position="188"/>
    </location>
</feature>
<sequence>VRGFSPSGPTFRLGFGGSGGSCTYALGVGYRGGPTLGLRAGYVAPPFSLGGRLELSSFTAAPSFGLGVGYREAPFALGLDLSSSGLGGFLEWQEAPFALRLEGRQEATGARLQLLGSYAFRFPVPEEATLALGGYEEVPLEGRVELLGRPVRGARVEGGLAPVATDEGGRFRLYAPRAGARLRALPPE</sequence>
<dbReference type="EMBL" id="PEMG01000327">
    <property type="protein sequence ID" value="RTI06991.1"/>
    <property type="molecule type" value="Genomic_DNA"/>
</dbReference>
<proteinExistence type="predicted"/>
<evidence type="ECO:0000313" key="2">
    <source>
        <dbReference type="Proteomes" id="UP000287173"/>
    </source>
</evidence>
<comment type="caution">
    <text evidence="1">The sequence shown here is derived from an EMBL/GenBank/DDBJ whole genome shotgun (WGS) entry which is preliminary data.</text>
</comment>
<evidence type="ECO:0000313" key="1">
    <source>
        <dbReference type="EMBL" id="RTI06991.1"/>
    </source>
</evidence>
<protein>
    <submittedName>
        <fullName evidence="1">Uncharacterized protein</fullName>
    </submittedName>
</protein>
<feature type="non-terminal residue" evidence="1">
    <location>
        <position position="1"/>
    </location>
</feature>
<accession>A0A430UN36</accession>
<organism evidence="1 2">
    <name type="scientific">Thermus scotoductus</name>
    <dbReference type="NCBI Taxonomy" id="37636"/>
    <lineage>
        <taxon>Bacteria</taxon>
        <taxon>Thermotogati</taxon>
        <taxon>Deinococcota</taxon>
        <taxon>Deinococci</taxon>
        <taxon>Thermales</taxon>
        <taxon>Thermaceae</taxon>
        <taxon>Thermus</taxon>
    </lineage>
</organism>
<name>A0A430UN36_THESC</name>
<gene>
    <name evidence="1" type="ORF">CSW30_09520</name>
</gene>
<reference evidence="1 2" key="1">
    <citation type="journal article" date="2019" name="Extremophiles">
        <title>Biogeography of thermophiles and predominance of Thermus scotoductus in domestic water heaters.</title>
        <authorList>
            <person name="Wilpiszeski R.L."/>
            <person name="Zhang Z."/>
            <person name="House C.H."/>
        </authorList>
    </citation>
    <scope>NUCLEOTIDE SEQUENCE [LARGE SCALE GENOMIC DNA]</scope>
    <source>
        <strain evidence="1 2">17_S17</strain>
    </source>
</reference>